<organism evidence="2 3">
    <name type="scientific">Magnusiomyces paraingens</name>
    <dbReference type="NCBI Taxonomy" id="2606893"/>
    <lineage>
        <taxon>Eukaryota</taxon>
        <taxon>Fungi</taxon>
        <taxon>Dikarya</taxon>
        <taxon>Ascomycota</taxon>
        <taxon>Saccharomycotina</taxon>
        <taxon>Dipodascomycetes</taxon>
        <taxon>Dipodascales</taxon>
        <taxon>Dipodascaceae</taxon>
        <taxon>Magnusiomyces</taxon>
    </lineage>
</organism>
<sequence>MIRSLIKESKREIKNNEKQKKKLKKKIEQNGKFTRNEHKRLGPYVCVAFKIPWESLKIPKNDPAVIILSQSDESELEVKSEPLPKVVSEPALPVLYSSERISRMTVEACYTEHFLHLARRSACKTGRRLENRDNGGSLMRKYEQRAKDKVETAMKKTAGGRLLGISSRYYVPRLPPLSERSKIRTAKDFVCEARRVLEGTLFADEEHRNLRQLMFKWKALDVCLDELEALEKQPKRPNGLRIQ</sequence>
<protein>
    <submittedName>
        <fullName evidence="2">Uncharacterized protein</fullName>
    </submittedName>
</protein>
<feature type="region of interest" description="Disordered" evidence="1">
    <location>
        <begin position="1"/>
        <end position="31"/>
    </location>
</feature>
<accession>A0A5E8B746</accession>
<dbReference type="GeneID" id="43580497"/>
<dbReference type="Proteomes" id="UP000398389">
    <property type="component" value="Unassembled WGS sequence"/>
</dbReference>
<gene>
    <name evidence="2" type="ORF">SAPINGB_P001676</name>
</gene>
<evidence type="ECO:0000313" key="3">
    <source>
        <dbReference type="Proteomes" id="UP000398389"/>
    </source>
</evidence>
<feature type="compositionally biased region" description="Basic and acidic residues" evidence="1">
    <location>
        <begin position="1"/>
        <end position="18"/>
    </location>
</feature>
<name>A0A5E8B746_9ASCO</name>
<dbReference type="EMBL" id="CABVLU010000001">
    <property type="protein sequence ID" value="VVT47367.1"/>
    <property type="molecule type" value="Genomic_DNA"/>
</dbReference>
<dbReference type="RefSeq" id="XP_031852288.1">
    <property type="nucleotide sequence ID" value="XM_031996397.1"/>
</dbReference>
<evidence type="ECO:0000313" key="2">
    <source>
        <dbReference type="EMBL" id="VVT47367.1"/>
    </source>
</evidence>
<dbReference type="AlphaFoldDB" id="A0A5E8B746"/>
<proteinExistence type="predicted"/>
<keyword evidence="3" id="KW-1185">Reference proteome</keyword>
<evidence type="ECO:0000256" key="1">
    <source>
        <dbReference type="SAM" id="MobiDB-lite"/>
    </source>
</evidence>
<reference evidence="2 3" key="1">
    <citation type="submission" date="2019-09" db="EMBL/GenBank/DDBJ databases">
        <authorList>
            <person name="Brejova B."/>
        </authorList>
    </citation>
    <scope>NUCLEOTIDE SEQUENCE [LARGE SCALE GENOMIC DNA]</scope>
</reference>